<dbReference type="InterPro" id="IPR005467">
    <property type="entry name" value="His_kinase_dom"/>
</dbReference>
<dbReference type="InterPro" id="IPR004358">
    <property type="entry name" value="Sig_transdc_His_kin-like_C"/>
</dbReference>
<evidence type="ECO:0000256" key="2">
    <source>
        <dbReference type="ARBA" id="ARBA00012438"/>
    </source>
</evidence>
<dbReference type="PANTHER" id="PTHR33525:SF3">
    <property type="entry name" value="RIBONUCLEASE Y"/>
    <property type="match status" value="1"/>
</dbReference>
<accession>A0A944M7Q5</accession>
<dbReference type="SUPFAM" id="SSF109604">
    <property type="entry name" value="HD-domain/PDEase-like"/>
    <property type="match status" value="1"/>
</dbReference>
<dbReference type="Pfam" id="PF02518">
    <property type="entry name" value="HATPase_c"/>
    <property type="match status" value="1"/>
</dbReference>
<dbReference type="SMART" id="SM00387">
    <property type="entry name" value="HATPase_c"/>
    <property type="match status" value="1"/>
</dbReference>
<dbReference type="InterPro" id="IPR036890">
    <property type="entry name" value="HATPase_C_sf"/>
</dbReference>
<dbReference type="Gene3D" id="3.30.565.10">
    <property type="entry name" value="Histidine kinase-like ATPase, C-terminal domain"/>
    <property type="match status" value="1"/>
</dbReference>
<feature type="domain" description="HDOD" evidence="4">
    <location>
        <begin position="17"/>
        <end position="212"/>
    </location>
</feature>
<dbReference type="Gene3D" id="3.30.450.40">
    <property type="match status" value="1"/>
</dbReference>
<gene>
    <name evidence="5" type="ORF">KME65_07435</name>
</gene>
<organism evidence="5 6">
    <name type="scientific">Candidatus Thiodiazotropha taylori</name>
    <dbReference type="NCBI Taxonomy" id="2792791"/>
    <lineage>
        <taxon>Bacteria</taxon>
        <taxon>Pseudomonadati</taxon>
        <taxon>Pseudomonadota</taxon>
        <taxon>Gammaproteobacteria</taxon>
        <taxon>Chromatiales</taxon>
        <taxon>Sedimenticolaceae</taxon>
        <taxon>Candidatus Thiodiazotropha</taxon>
    </lineage>
</organism>
<evidence type="ECO:0000259" key="4">
    <source>
        <dbReference type="PROSITE" id="PS51833"/>
    </source>
</evidence>
<dbReference type="InterPro" id="IPR013976">
    <property type="entry name" value="HDOD"/>
</dbReference>
<evidence type="ECO:0000313" key="6">
    <source>
        <dbReference type="Proteomes" id="UP000770889"/>
    </source>
</evidence>
<dbReference type="CDD" id="cd00075">
    <property type="entry name" value="HATPase"/>
    <property type="match status" value="1"/>
</dbReference>
<evidence type="ECO:0000256" key="1">
    <source>
        <dbReference type="ARBA" id="ARBA00000085"/>
    </source>
</evidence>
<dbReference type="PANTHER" id="PTHR33525">
    <property type="match status" value="1"/>
</dbReference>
<comment type="caution">
    <text evidence="5">The sequence shown here is derived from an EMBL/GenBank/DDBJ whole genome shotgun (WGS) entry which is preliminary data.</text>
</comment>
<dbReference type="Gene3D" id="1.10.287.130">
    <property type="match status" value="1"/>
</dbReference>
<reference evidence="5 6" key="1">
    <citation type="submission" date="2021-05" db="EMBL/GenBank/DDBJ databases">
        <title>Genetic and Functional Diversity in Clade A Lucinid endosymbionts from the Bahamas.</title>
        <authorList>
            <person name="Giani N.M."/>
            <person name="Engel A.S."/>
            <person name="Campbell B.J."/>
        </authorList>
    </citation>
    <scope>NUCLEOTIDE SEQUENCE [LARGE SCALE GENOMIC DNA]</scope>
    <source>
        <strain evidence="5">LUC16012Gg_MoonRockCtena</strain>
    </source>
</reference>
<dbReference type="PROSITE" id="PS51833">
    <property type="entry name" value="HDOD"/>
    <property type="match status" value="1"/>
</dbReference>
<sequence>MPTQSEHKSLLGKFSNLPSPPAILIELIDSCNSPDVSFKQLAETIEKDAGVSSQVITAANSPFYRQWKEISDIQRLLVVLGIRSVRTIAINSAVQQFFNQLSKQAGRALDKIWLQSLICAQATKALAELTAYHTPDEAYLAGLLHRLGQLALLQAFPDDYKTLLDQGLSGDALVNAEIEKFDYSSPQIGSHMIESWDLQSFLADAVLFQQEPAENILDCSHLVKLVNLASKLSDDPEKLENETLERADTLFGLNQAIVEELIGQAKETAAKAAQSLGIALPSEKSKDQSQQHQEALAERVKQAALFGGGLEPMPETPDMVTTLQQIQRDLDLLFGIHQICYLLLDQDGKTLCPVSPIAHQNALLEEIRITTESERSLAATAFNQLRAHYTLDEENLSKLSVVDHQLTRFLKQEGLLYLPLSSPHAKLGLIAIGMGQGQWAELSGQRKLLTLFAGEAAEMVQRQRSMLSHQQQMIEDERASFHLEARKIVHEANNPLGIINNYLHILGMKLGEDHEATEELEIIKEEISRVGKIILRIRDIPDEFEQQVKSIDVNQLIEDLNRLFQSSLFPVHNIVAELDLDSNLPNLATQRGHLKQILTNLIKNAVEAMPEGGKLGIATRGNAYINGKEHIEIQITDDGPGIDKEIMDQLFTPVTTTKGSSHSGLGLTIVKNLVDELSGFINCTSNSGMGTRFQLYLPRAGS</sequence>
<dbReference type="Pfam" id="PF08668">
    <property type="entry name" value="HDOD"/>
    <property type="match status" value="1"/>
</dbReference>
<comment type="catalytic activity">
    <reaction evidence="1">
        <text>ATP + protein L-histidine = ADP + protein N-phospho-L-histidine.</text>
        <dbReference type="EC" id="2.7.13.3"/>
    </reaction>
</comment>
<dbReference type="EC" id="2.7.13.3" evidence="2"/>
<dbReference type="SUPFAM" id="SSF55874">
    <property type="entry name" value="ATPase domain of HSP90 chaperone/DNA topoisomerase II/histidine kinase"/>
    <property type="match status" value="1"/>
</dbReference>
<dbReference type="PRINTS" id="PR00344">
    <property type="entry name" value="BCTRLSENSOR"/>
</dbReference>
<feature type="domain" description="Histidine kinase" evidence="3">
    <location>
        <begin position="487"/>
        <end position="701"/>
    </location>
</feature>
<name>A0A944M7Q5_9GAMM</name>
<dbReference type="PROSITE" id="PS50109">
    <property type="entry name" value="HIS_KIN"/>
    <property type="match status" value="1"/>
</dbReference>
<dbReference type="InterPro" id="IPR003594">
    <property type="entry name" value="HATPase_dom"/>
</dbReference>
<dbReference type="GO" id="GO:0004673">
    <property type="term" value="F:protein histidine kinase activity"/>
    <property type="evidence" value="ECO:0007669"/>
    <property type="project" value="UniProtKB-EC"/>
</dbReference>
<dbReference type="Proteomes" id="UP000770889">
    <property type="component" value="Unassembled WGS sequence"/>
</dbReference>
<dbReference type="InterPro" id="IPR029016">
    <property type="entry name" value="GAF-like_dom_sf"/>
</dbReference>
<dbReference type="InterPro" id="IPR052340">
    <property type="entry name" value="RNase_Y/CdgJ"/>
</dbReference>
<dbReference type="Gene3D" id="1.10.3210.10">
    <property type="entry name" value="Hypothetical protein af1432"/>
    <property type="match status" value="1"/>
</dbReference>
<dbReference type="AlphaFoldDB" id="A0A944M7Q5"/>
<dbReference type="EMBL" id="JAHHGM010000005">
    <property type="protein sequence ID" value="MBT2988784.1"/>
    <property type="molecule type" value="Genomic_DNA"/>
</dbReference>
<evidence type="ECO:0000313" key="5">
    <source>
        <dbReference type="EMBL" id="MBT2988784.1"/>
    </source>
</evidence>
<evidence type="ECO:0000259" key="3">
    <source>
        <dbReference type="PROSITE" id="PS50109"/>
    </source>
</evidence>
<protein>
    <recommendedName>
        <fullName evidence="2">histidine kinase</fullName>
        <ecNumber evidence="2">2.7.13.3</ecNumber>
    </recommendedName>
</protein>
<proteinExistence type="predicted"/>